<feature type="compositionally biased region" description="Pro residues" evidence="1">
    <location>
        <begin position="360"/>
        <end position="388"/>
    </location>
</feature>
<sequence>MFPAKPVISLDAHPGSRLITGMCTNPIEKIATNRTIGLLAQAECLTYYAYEIFQDISNSCTELFQRVDELKERTTFLRRNFPDQLTKFKNIGTSTSHGTNSHCVDKETLSDFQFSLEISNLVFEMASDASPPPDFTEFTELAHTIQGNQNVDFNLLYSDPDYYRRNYIKELQRQIKIEQEAQRAAASEQKQKEKEEKRLNAETKKNRQKKTQSEQIVVFDSNITFKLPTSMQRPPLPGHVKHSEIINVQQKISLETQTDASILQELDLKAQEFKETHMKQMTTTASLEALDALEQFATKDFTFQTTTPKRPAAPKPTVSTFSLPDVSNISQISNPQPKAEQEQPKTTSLPQIPEVSKPKPSAPPPPVAAAPPPPPPPPSLPPPPPSDAPAPSSRPANKPDASMLLGVKLNKQTTPRPAPAKQQTHLDLIKSGNFKLKKVDNNTPRPQINVPQEKDDTDSLSIQDLLQKAAQIRDAVKCSDSSDDDDEKSSDSESW</sequence>
<feature type="compositionally biased region" description="Polar residues" evidence="1">
    <location>
        <begin position="441"/>
        <end position="450"/>
    </location>
</feature>
<feature type="compositionally biased region" description="Acidic residues" evidence="1">
    <location>
        <begin position="481"/>
        <end position="495"/>
    </location>
</feature>
<dbReference type="KEGG" id="tva:4760679"/>
<evidence type="ECO:0000313" key="2">
    <source>
        <dbReference type="EMBL" id="EAY02839.1"/>
    </source>
</evidence>
<name>A2EWZ7_TRIV3</name>
<feature type="region of interest" description="Disordered" evidence="1">
    <location>
        <begin position="304"/>
        <end position="459"/>
    </location>
</feature>
<evidence type="ECO:0000313" key="3">
    <source>
        <dbReference type="Proteomes" id="UP000001542"/>
    </source>
</evidence>
<organism evidence="2 3">
    <name type="scientific">Trichomonas vaginalis (strain ATCC PRA-98 / G3)</name>
    <dbReference type="NCBI Taxonomy" id="412133"/>
    <lineage>
        <taxon>Eukaryota</taxon>
        <taxon>Metamonada</taxon>
        <taxon>Parabasalia</taxon>
        <taxon>Trichomonadida</taxon>
        <taxon>Trichomonadidae</taxon>
        <taxon>Trichomonas</taxon>
    </lineage>
</organism>
<evidence type="ECO:0008006" key="4">
    <source>
        <dbReference type="Google" id="ProtNLM"/>
    </source>
</evidence>
<dbReference type="RefSeq" id="XP_001315062.1">
    <property type="nucleotide sequence ID" value="XM_001315027.1"/>
</dbReference>
<evidence type="ECO:0000256" key="1">
    <source>
        <dbReference type="SAM" id="MobiDB-lite"/>
    </source>
</evidence>
<dbReference type="AlphaFoldDB" id="A2EWZ7"/>
<dbReference type="Gene3D" id="1.20.5.340">
    <property type="match status" value="1"/>
</dbReference>
<dbReference type="STRING" id="5722.A2EWZ7"/>
<dbReference type="SMR" id="A2EWZ7"/>
<dbReference type="EMBL" id="DS113523">
    <property type="protein sequence ID" value="EAY02839.1"/>
    <property type="molecule type" value="Genomic_DNA"/>
</dbReference>
<feature type="compositionally biased region" description="Polar residues" evidence="1">
    <location>
        <begin position="318"/>
        <end position="336"/>
    </location>
</feature>
<proteinExistence type="predicted"/>
<dbReference type="VEuPathDB" id="TrichDB:TVAGG3_0267730"/>
<dbReference type="OrthoDB" id="10640294at2759"/>
<dbReference type="InParanoid" id="A2EWZ7"/>
<feature type="compositionally biased region" description="Polar residues" evidence="1">
    <location>
        <begin position="410"/>
        <end position="425"/>
    </location>
</feature>
<keyword evidence="3" id="KW-1185">Reference proteome</keyword>
<feature type="region of interest" description="Disordered" evidence="1">
    <location>
        <begin position="473"/>
        <end position="495"/>
    </location>
</feature>
<reference evidence="2" key="2">
    <citation type="journal article" date="2007" name="Science">
        <title>Draft genome sequence of the sexually transmitted pathogen Trichomonas vaginalis.</title>
        <authorList>
            <person name="Carlton J.M."/>
            <person name="Hirt R.P."/>
            <person name="Silva J.C."/>
            <person name="Delcher A.L."/>
            <person name="Schatz M."/>
            <person name="Zhao Q."/>
            <person name="Wortman J.R."/>
            <person name="Bidwell S.L."/>
            <person name="Alsmark U.C.M."/>
            <person name="Besteiro S."/>
            <person name="Sicheritz-Ponten T."/>
            <person name="Noel C.J."/>
            <person name="Dacks J.B."/>
            <person name="Foster P.G."/>
            <person name="Simillion C."/>
            <person name="Van de Peer Y."/>
            <person name="Miranda-Saavedra D."/>
            <person name="Barton G.J."/>
            <person name="Westrop G.D."/>
            <person name="Mueller S."/>
            <person name="Dessi D."/>
            <person name="Fiori P.L."/>
            <person name="Ren Q."/>
            <person name="Paulsen I."/>
            <person name="Zhang H."/>
            <person name="Bastida-Corcuera F.D."/>
            <person name="Simoes-Barbosa A."/>
            <person name="Brown M.T."/>
            <person name="Hayes R.D."/>
            <person name="Mukherjee M."/>
            <person name="Okumura C.Y."/>
            <person name="Schneider R."/>
            <person name="Smith A.J."/>
            <person name="Vanacova S."/>
            <person name="Villalvazo M."/>
            <person name="Haas B.J."/>
            <person name="Pertea M."/>
            <person name="Feldblyum T.V."/>
            <person name="Utterback T.R."/>
            <person name="Shu C.L."/>
            <person name="Osoegawa K."/>
            <person name="de Jong P.J."/>
            <person name="Hrdy I."/>
            <person name="Horvathova L."/>
            <person name="Zubacova Z."/>
            <person name="Dolezal P."/>
            <person name="Malik S.B."/>
            <person name="Logsdon J.M. Jr."/>
            <person name="Henze K."/>
            <person name="Gupta A."/>
            <person name="Wang C.C."/>
            <person name="Dunne R.L."/>
            <person name="Upcroft J.A."/>
            <person name="Upcroft P."/>
            <person name="White O."/>
            <person name="Salzberg S.L."/>
            <person name="Tang P."/>
            <person name="Chiu C.-H."/>
            <person name="Lee Y.-S."/>
            <person name="Embley T.M."/>
            <person name="Coombs G.H."/>
            <person name="Mottram J.C."/>
            <person name="Tachezy J."/>
            <person name="Fraser-Liggett C.M."/>
            <person name="Johnson P.J."/>
        </authorList>
    </citation>
    <scope>NUCLEOTIDE SEQUENCE [LARGE SCALE GENOMIC DNA]</scope>
    <source>
        <strain evidence="2">G3</strain>
    </source>
</reference>
<protein>
    <recommendedName>
        <fullName evidence="4">WH2 motif family protein</fullName>
    </recommendedName>
</protein>
<feature type="region of interest" description="Disordered" evidence="1">
    <location>
        <begin position="186"/>
        <end position="213"/>
    </location>
</feature>
<dbReference type="VEuPathDB" id="TrichDB:TVAG_293070"/>
<gene>
    <name evidence="2" type="ORF">TVAG_293070</name>
</gene>
<reference evidence="2" key="1">
    <citation type="submission" date="2006-10" db="EMBL/GenBank/DDBJ databases">
        <authorList>
            <person name="Amadeo P."/>
            <person name="Zhao Q."/>
            <person name="Wortman J."/>
            <person name="Fraser-Liggett C."/>
            <person name="Carlton J."/>
        </authorList>
    </citation>
    <scope>NUCLEOTIDE SEQUENCE</scope>
    <source>
        <strain evidence="2">G3</strain>
    </source>
</reference>
<feature type="compositionally biased region" description="Basic and acidic residues" evidence="1">
    <location>
        <begin position="189"/>
        <end position="205"/>
    </location>
</feature>
<dbReference type="Proteomes" id="UP000001542">
    <property type="component" value="Unassembled WGS sequence"/>
</dbReference>
<accession>A2EWZ7</accession>